<gene>
    <name evidence="2" type="ORF">FB45DRAFT_865717</name>
</gene>
<evidence type="ECO:0000259" key="1">
    <source>
        <dbReference type="Pfam" id="PF18404"/>
    </source>
</evidence>
<feature type="domain" description="Glucosyltransferase 24 catalytic" evidence="1">
    <location>
        <begin position="189"/>
        <end position="276"/>
    </location>
</feature>
<protein>
    <recommendedName>
        <fullName evidence="1">Glucosyltransferase 24 catalytic domain-containing protein</fullName>
    </recommendedName>
</protein>
<dbReference type="InterPro" id="IPR040497">
    <property type="entry name" value="Glyco_transf_24"/>
</dbReference>
<dbReference type="GO" id="GO:0003980">
    <property type="term" value="F:UDP-glucose:glycoprotein glucosyltransferase activity"/>
    <property type="evidence" value="ECO:0007669"/>
    <property type="project" value="InterPro"/>
</dbReference>
<keyword evidence="3" id="KW-1185">Reference proteome</keyword>
<dbReference type="GO" id="GO:0005783">
    <property type="term" value="C:endoplasmic reticulum"/>
    <property type="evidence" value="ECO:0007669"/>
    <property type="project" value="TreeGrafter"/>
</dbReference>
<accession>A0AAD7C019</accession>
<dbReference type="GO" id="GO:0051082">
    <property type="term" value="F:unfolded protein binding"/>
    <property type="evidence" value="ECO:0007669"/>
    <property type="project" value="TreeGrafter"/>
</dbReference>
<dbReference type="Pfam" id="PF18404">
    <property type="entry name" value="Glyco_transf_24"/>
    <property type="match status" value="1"/>
</dbReference>
<dbReference type="AlphaFoldDB" id="A0AAD7C019"/>
<dbReference type="GO" id="GO:0036503">
    <property type="term" value="P:ERAD pathway"/>
    <property type="evidence" value="ECO:0007669"/>
    <property type="project" value="TreeGrafter"/>
</dbReference>
<evidence type="ECO:0000313" key="3">
    <source>
        <dbReference type="Proteomes" id="UP001221142"/>
    </source>
</evidence>
<dbReference type="GO" id="GO:0018279">
    <property type="term" value="P:protein N-linked glycosylation via asparagine"/>
    <property type="evidence" value="ECO:0007669"/>
    <property type="project" value="TreeGrafter"/>
</dbReference>
<dbReference type="PANTHER" id="PTHR11226">
    <property type="entry name" value="UDP-GLUCOSE GLYCOPROTEIN:GLUCOSYLTRANSFERASE"/>
    <property type="match status" value="1"/>
</dbReference>
<dbReference type="InterPro" id="IPR009448">
    <property type="entry name" value="UDP-g_GGtrans"/>
</dbReference>
<name>A0AAD7C019_9AGAR</name>
<organism evidence="2 3">
    <name type="scientific">Roridomyces roridus</name>
    <dbReference type="NCBI Taxonomy" id="1738132"/>
    <lineage>
        <taxon>Eukaryota</taxon>
        <taxon>Fungi</taxon>
        <taxon>Dikarya</taxon>
        <taxon>Basidiomycota</taxon>
        <taxon>Agaricomycotina</taxon>
        <taxon>Agaricomycetes</taxon>
        <taxon>Agaricomycetidae</taxon>
        <taxon>Agaricales</taxon>
        <taxon>Marasmiineae</taxon>
        <taxon>Mycenaceae</taxon>
        <taxon>Roridomyces</taxon>
    </lineage>
</organism>
<dbReference type="EMBL" id="JARKIF010000007">
    <property type="protein sequence ID" value="KAJ7635163.1"/>
    <property type="molecule type" value="Genomic_DNA"/>
</dbReference>
<dbReference type="Proteomes" id="UP001221142">
    <property type="component" value="Unassembled WGS sequence"/>
</dbReference>
<comment type="caution">
    <text evidence="2">The sequence shown here is derived from an EMBL/GenBank/DDBJ whole genome shotgun (WGS) entry which is preliminary data.</text>
</comment>
<sequence length="423" mass="46909">MRDFVLLDFKTLESYELRRRVETIMSALHSIKLELMQTDGVSASSARLISKATSVLTAQSACPESDGGRIFDAPKCPWTMILHDRYRVVLLGPEEEQDEAQDEEKKLSGLLGHVVRSPASVKATFPHEGTDTPSELLPVSTKADMTCNWDSVHVDTATDHAESDSCRSLSRNTSSAVKFRFIENFPWSSFLWSSWVRAQKEKEKQRVIQAYEILDVLFPMDVPCGPEVILIDADQIVHGDSKGLSPFIFAGSETGTTPVTVCHSLRLEYCVLSSGYIRVVSNTNRTFFGDSTTSSLLIQPPASLDRGLTYYSLTMPPIFPTIFNAKSPFTPWAKNRCGAKGGVRLIAFPLYIDRPSQVIARRKDPSLTGPDKSRSEMKYDSQIARFASKLAEEGALHPGVDWMPCIHWSQDGFPRPVVGAPAA</sequence>
<dbReference type="PANTHER" id="PTHR11226:SF0">
    <property type="entry name" value="UDP-GLUCOSE:GLYCOPROTEIN GLUCOSYLTRANSFERASE"/>
    <property type="match status" value="1"/>
</dbReference>
<reference evidence="2" key="1">
    <citation type="submission" date="2023-03" db="EMBL/GenBank/DDBJ databases">
        <title>Massive genome expansion in bonnet fungi (Mycena s.s.) driven by repeated elements and novel gene families across ecological guilds.</title>
        <authorList>
            <consortium name="Lawrence Berkeley National Laboratory"/>
            <person name="Harder C.B."/>
            <person name="Miyauchi S."/>
            <person name="Viragh M."/>
            <person name="Kuo A."/>
            <person name="Thoen E."/>
            <person name="Andreopoulos B."/>
            <person name="Lu D."/>
            <person name="Skrede I."/>
            <person name="Drula E."/>
            <person name="Henrissat B."/>
            <person name="Morin E."/>
            <person name="Kohler A."/>
            <person name="Barry K."/>
            <person name="LaButti K."/>
            <person name="Morin E."/>
            <person name="Salamov A."/>
            <person name="Lipzen A."/>
            <person name="Mereny Z."/>
            <person name="Hegedus B."/>
            <person name="Baldrian P."/>
            <person name="Stursova M."/>
            <person name="Weitz H."/>
            <person name="Taylor A."/>
            <person name="Grigoriev I.V."/>
            <person name="Nagy L.G."/>
            <person name="Martin F."/>
            <person name="Kauserud H."/>
        </authorList>
    </citation>
    <scope>NUCLEOTIDE SEQUENCE</scope>
    <source>
        <strain evidence="2">9284</strain>
    </source>
</reference>
<evidence type="ECO:0000313" key="2">
    <source>
        <dbReference type="EMBL" id="KAJ7635163.1"/>
    </source>
</evidence>
<proteinExistence type="predicted"/>